<feature type="compositionally biased region" description="Polar residues" evidence="1">
    <location>
        <begin position="229"/>
        <end position="238"/>
    </location>
</feature>
<evidence type="ECO:0000313" key="2">
    <source>
        <dbReference type="EMBL" id="CAI4034445.1"/>
    </source>
</evidence>
<evidence type="ECO:0008006" key="4">
    <source>
        <dbReference type="Google" id="ProtNLM"/>
    </source>
</evidence>
<gene>
    <name evidence="2" type="primary">SMKI10G2360</name>
    <name evidence="2" type="ORF">SMKI_10G2360</name>
</gene>
<dbReference type="EMBL" id="OX365766">
    <property type="protein sequence ID" value="CAI4034445.1"/>
    <property type="molecule type" value="Genomic_DNA"/>
</dbReference>
<organism evidence="2 3">
    <name type="scientific">Saccharomyces mikatae IFO 1815</name>
    <dbReference type="NCBI Taxonomy" id="226126"/>
    <lineage>
        <taxon>Eukaryota</taxon>
        <taxon>Fungi</taxon>
        <taxon>Dikarya</taxon>
        <taxon>Ascomycota</taxon>
        <taxon>Saccharomycotina</taxon>
        <taxon>Saccharomycetes</taxon>
        <taxon>Saccharomycetales</taxon>
        <taxon>Saccharomycetaceae</taxon>
        <taxon>Saccharomyces</taxon>
    </lineage>
</organism>
<protein>
    <recommendedName>
        <fullName evidence="4">DNA polymerase delta subunit 3</fullName>
    </recommendedName>
</protein>
<reference evidence="2" key="1">
    <citation type="submission" date="2022-10" db="EMBL/GenBank/DDBJ databases">
        <authorList>
            <person name="Byrne P K."/>
        </authorList>
    </citation>
    <scope>NUCLEOTIDE SEQUENCE</scope>
    <source>
        <strain evidence="2">IFO1815</strain>
    </source>
</reference>
<dbReference type="GeneID" id="80919262"/>
<accession>A0AA35IQ71</accession>
<dbReference type="RefSeq" id="XP_056077566.1">
    <property type="nucleotide sequence ID" value="XM_056223559.1"/>
</dbReference>
<feature type="compositionally biased region" description="Basic and acidic residues" evidence="1">
    <location>
        <begin position="272"/>
        <end position="291"/>
    </location>
</feature>
<feature type="compositionally biased region" description="Acidic residues" evidence="1">
    <location>
        <begin position="249"/>
        <end position="262"/>
    </location>
</feature>
<dbReference type="Proteomes" id="UP001161438">
    <property type="component" value="Chromosome 10"/>
</dbReference>
<sequence>MDQKVSSFINEKLFTEVKPVLFTDLIYQLKVGPSMAKKLMFDYYKQTTNAKYNCVVICCYKNQTIKIIHDVGNIPEEDSIIDCFIFAFNPMDAFLPHYSIINQKDCLTIENPYELKVRESLKIIERTKTLEEKSKPLVRPTARSKTTPEETTGKKSKSKDMGLRSTALLAKMRKDRNDKEMSRQNELRKRREENIEKINKGNPEREAQMKELNNLFVEDDLDDEEPNEGSHSNLPEQTLTDDRKKSNNDLEDLLETTAEDSLMEVPKIHQTKIPEAEDLKEPKFEEERSSFVDEDGYIVTKRPATSTPPPKPSPATRRALSSSKEQETPSSNKRLKKQGTLESFFKRKTK</sequence>
<name>A0AA35IQ71_SACMI</name>
<feature type="region of interest" description="Disordered" evidence="1">
    <location>
        <begin position="221"/>
        <end position="350"/>
    </location>
</feature>
<feature type="compositionally biased region" description="Basic and acidic residues" evidence="1">
    <location>
        <begin position="146"/>
        <end position="162"/>
    </location>
</feature>
<evidence type="ECO:0000313" key="3">
    <source>
        <dbReference type="Proteomes" id="UP001161438"/>
    </source>
</evidence>
<proteinExistence type="predicted"/>
<keyword evidence="3" id="KW-1185">Reference proteome</keyword>
<feature type="compositionally biased region" description="Polar residues" evidence="1">
    <location>
        <begin position="320"/>
        <end position="332"/>
    </location>
</feature>
<feature type="region of interest" description="Disordered" evidence="1">
    <location>
        <begin position="134"/>
        <end position="208"/>
    </location>
</feature>
<dbReference type="AlphaFoldDB" id="A0AA35IQ71"/>
<evidence type="ECO:0000256" key="1">
    <source>
        <dbReference type="SAM" id="MobiDB-lite"/>
    </source>
</evidence>
<feature type="compositionally biased region" description="Basic and acidic residues" evidence="1">
    <location>
        <begin position="175"/>
        <end position="208"/>
    </location>
</feature>